<evidence type="ECO:0000256" key="2">
    <source>
        <dbReference type="ARBA" id="ARBA00023315"/>
    </source>
</evidence>
<evidence type="ECO:0000259" key="4">
    <source>
        <dbReference type="PROSITE" id="PS51186"/>
    </source>
</evidence>
<dbReference type="SUPFAM" id="SSF55729">
    <property type="entry name" value="Acyl-CoA N-acyltransferases (Nat)"/>
    <property type="match status" value="1"/>
</dbReference>
<evidence type="ECO:0000313" key="6">
    <source>
        <dbReference type="Proteomes" id="UP000004384"/>
    </source>
</evidence>
<organism evidence="5 6">
    <name type="scientific">Corynebacterium tuberculostearicum SK141</name>
    <dbReference type="NCBI Taxonomy" id="553206"/>
    <lineage>
        <taxon>Bacteria</taxon>
        <taxon>Bacillati</taxon>
        <taxon>Actinomycetota</taxon>
        <taxon>Actinomycetes</taxon>
        <taxon>Mycobacteriales</taxon>
        <taxon>Corynebacteriaceae</taxon>
        <taxon>Corynebacterium</taxon>
    </lineage>
</organism>
<sequence>MCASMRPLRPGAGTGVGRRFFLAIRAIVILAAMLIRPAGLADVPAMTETLNWAIEHTDVIFRTTPASIAEREAYLRHIWEEGCPCFIAESDSGAYLGWALYHPYRDPQVWTGCYETTIYLSPTAQGQGVGTALLGALVDAARADTKVHSLLALIVSTNAASLKLHEKFGFENVGTLKEVCYKFDHWLSLTHLQLLV</sequence>
<keyword evidence="3" id="KW-1133">Transmembrane helix</keyword>
<dbReference type="EMBL" id="ACVP01000025">
    <property type="protein sequence ID" value="EET76844.1"/>
    <property type="molecule type" value="Genomic_DNA"/>
</dbReference>
<dbReference type="GO" id="GO:0102971">
    <property type="term" value="F:phosphinothricin N-acetyltransferase activity"/>
    <property type="evidence" value="ECO:0007669"/>
    <property type="project" value="UniProtKB-EC"/>
</dbReference>
<feature type="domain" description="N-acetyltransferase" evidence="4">
    <location>
        <begin position="33"/>
        <end position="190"/>
    </location>
</feature>
<dbReference type="Gene3D" id="3.40.630.30">
    <property type="match status" value="1"/>
</dbReference>
<reference evidence="5 6" key="1">
    <citation type="submission" date="2009-06" db="EMBL/GenBank/DDBJ databases">
        <authorList>
            <person name="Dodson R."/>
            <person name="Sebastian Y."/>
            <person name="Madupu R."/>
            <person name="Durkin A.S."/>
            <person name="Torralba M."/>
            <person name="Methe B."/>
            <person name="Sutton G.G."/>
            <person name="Strausberg R.L."/>
            <person name="Nelson K.E."/>
        </authorList>
    </citation>
    <scope>NUCLEOTIDE SEQUENCE [LARGE SCALE GENOMIC DNA]</scope>
    <source>
        <strain evidence="5 6">SK141</strain>
    </source>
</reference>
<evidence type="ECO:0000313" key="5">
    <source>
        <dbReference type="EMBL" id="EET76844.1"/>
    </source>
</evidence>
<dbReference type="Pfam" id="PF13302">
    <property type="entry name" value="Acetyltransf_3"/>
    <property type="match status" value="1"/>
</dbReference>
<keyword evidence="3" id="KW-0472">Membrane</keyword>
<dbReference type="AlphaFoldDB" id="C6RB68"/>
<keyword evidence="3" id="KW-0812">Transmembrane</keyword>
<dbReference type="InterPro" id="IPR000182">
    <property type="entry name" value="GNAT_dom"/>
</dbReference>
<name>C6RB68_9CORY</name>
<dbReference type="PROSITE" id="PS51186">
    <property type="entry name" value="GNAT"/>
    <property type="match status" value="1"/>
</dbReference>
<evidence type="ECO:0000256" key="3">
    <source>
        <dbReference type="SAM" id="Phobius"/>
    </source>
</evidence>
<feature type="transmembrane region" description="Helical" evidence="3">
    <location>
        <begin position="20"/>
        <end position="39"/>
    </location>
</feature>
<protein>
    <submittedName>
        <fullName evidence="5">Acetyltransferase, GNAT family</fullName>
        <ecNumber evidence="5">2.3.1.183</ecNumber>
    </submittedName>
</protein>
<dbReference type="CDD" id="cd04301">
    <property type="entry name" value="NAT_SF"/>
    <property type="match status" value="1"/>
</dbReference>
<keyword evidence="1 5" id="KW-0808">Transferase</keyword>
<dbReference type="InterPro" id="IPR016181">
    <property type="entry name" value="Acyl_CoA_acyltransferase"/>
</dbReference>
<dbReference type="PANTHER" id="PTHR43072:SF23">
    <property type="entry name" value="UPF0039 PROTEIN C11D3.02C"/>
    <property type="match status" value="1"/>
</dbReference>
<proteinExistence type="predicted"/>
<accession>C6RB68</accession>
<comment type="caution">
    <text evidence="5">The sequence shown here is derived from an EMBL/GenBank/DDBJ whole genome shotgun (WGS) entry which is preliminary data.</text>
</comment>
<dbReference type="Proteomes" id="UP000004384">
    <property type="component" value="Unassembled WGS sequence"/>
</dbReference>
<dbReference type="EC" id="2.3.1.183" evidence="5"/>
<keyword evidence="2 5" id="KW-0012">Acyltransferase</keyword>
<gene>
    <name evidence="5" type="ORF">CORTU0001_0313</name>
</gene>
<evidence type="ECO:0000256" key="1">
    <source>
        <dbReference type="ARBA" id="ARBA00022679"/>
    </source>
</evidence>
<dbReference type="PANTHER" id="PTHR43072">
    <property type="entry name" value="N-ACETYLTRANSFERASE"/>
    <property type="match status" value="1"/>
</dbReference>